<dbReference type="AlphaFoldDB" id="A0A0F9Y2X7"/>
<protein>
    <submittedName>
        <fullName evidence="1">Uncharacterized protein</fullName>
    </submittedName>
</protein>
<accession>A0A0F9Y2X7</accession>
<gene>
    <name evidence="1" type="ORF">LCGC14_0143260</name>
</gene>
<dbReference type="EMBL" id="LAZR01000049">
    <property type="protein sequence ID" value="KKN99078.1"/>
    <property type="molecule type" value="Genomic_DNA"/>
</dbReference>
<sequence>MKVKELMDELAKHPSDAEVDVDCFDCGPLAIETVECDADGVTINTGE</sequence>
<comment type="caution">
    <text evidence="1">The sequence shown here is derived from an EMBL/GenBank/DDBJ whole genome shotgun (WGS) entry which is preliminary data.</text>
</comment>
<evidence type="ECO:0000313" key="1">
    <source>
        <dbReference type="EMBL" id="KKN99078.1"/>
    </source>
</evidence>
<organism evidence="1">
    <name type="scientific">marine sediment metagenome</name>
    <dbReference type="NCBI Taxonomy" id="412755"/>
    <lineage>
        <taxon>unclassified sequences</taxon>
        <taxon>metagenomes</taxon>
        <taxon>ecological metagenomes</taxon>
    </lineage>
</organism>
<proteinExistence type="predicted"/>
<name>A0A0F9Y2X7_9ZZZZ</name>
<reference evidence="1" key="1">
    <citation type="journal article" date="2015" name="Nature">
        <title>Complex archaea that bridge the gap between prokaryotes and eukaryotes.</title>
        <authorList>
            <person name="Spang A."/>
            <person name="Saw J.H."/>
            <person name="Jorgensen S.L."/>
            <person name="Zaremba-Niedzwiedzka K."/>
            <person name="Martijn J."/>
            <person name="Lind A.E."/>
            <person name="van Eijk R."/>
            <person name="Schleper C."/>
            <person name="Guy L."/>
            <person name="Ettema T.J."/>
        </authorList>
    </citation>
    <scope>NUCLEOTIDE SEQUENCE</scope>
</reference>